<dbReference type="SUPFAM" id="SSF52540">
    <property type="entry name" value="P-loop containing nucleoside triphosphate hydrolases"/>
    <property type="match status" value="1"/>
</dbReference>
<protein>
    <submittedName>
        <fullName evidence="1">ChlD</fullName>
    </submittedName>
</protein>
<accession>B8XIJ8</accession>
<evidence type="ECO:0000313" key="1">
    <source>
        <dbReference type="EMBL" id="ACJ13441.1"/>
    </source>
</evidence>
<feature type="non-terminal residue" evidence="1">
    <location>
        <position position="264"/>
    </location>
</feature>
<sequence length="264" mass="28473">MMVFRAPSYCAFFAVAAYSLASSFRDDMSSKLGFSSNSEQMLHSGPLNPQEALSTMLLALHPGSSSRPLSLRQRPRPKTVAQAIKDAEARLKAIMDAEEEEKKTKQVASFGNMNIGDGPIQFPLAAIVGQEAVKTALLLAGVNPKIGGVIISGSKGVAKSVMARAIHKLMPPIEVVKGSPYNLDPSMPREIDSITRAQLDESGKTLADLETDVIPTPFVQMPLDVLEDRLIGSVDVQQSNEEWQPVFDPGLLASAHRGVLYVDD</sequence>
<name>B8XIJ8_KARVE</name>
<dbReference type="PANTHER" id="PTHR43473">
    <property type="entry name" value="MAGNESIUM-CHELATASE SUBUNIT CHLD, CHLOROPLASTIC"/>
    <property type="match status" value="1"/>
</dbReference>
<dbReference type="PANTHER" id="PTHR43473:SF2">
    <property type="entry name" value="MAGNESIUM-CHELATASE SUBUNIT CHLD, CHLOROPLASTIC"/>
    <property type="match status" value="1"/>
</dbReference>
<reference evidence="1" key="1">
    <citation type="journal article" date="2009" name="PLoS ONE">
        <title>Retrieval of missing spliced leader in dinoflagellates.</title>
        <authorList>
            <person name="Zhang H."/>
            <person name="Lin S."/>
        </authorList>
    </citation>
    <scope>NUCLEOTIDE SEQUENCE</scope>
    <source>
        <strain evidence="1">CCMP2778</strain>
    </source>
</reference>
<dbReference type="AlphaFoldDB" id="B8XIJ8"/>
<proteinExistence type="evidence at transcript level"/>
<dbReference type="InterPro" id="IPR027417">
    <property type="entry name" value="P-loop_NTPase"/>
</dbReference>
<dbReference type="Gene3D" id="3.40.50.300">
    <property type="entry name" value="P-loop containing nucleotide triphosphate hydrolases"/>
    <property type="match status" value="1"/>
</dbReference>
<organism evidence="1">
    <name type="scientific">Karlodinium veneficum</name>
    <name type="common">Dinoflagellate</name>
    <name type="synonym">Karlodinium micrum</name>
    <dbReference type="NCBI Taxonomy" id="407301"/>
    <lineage>
        <taxon>Eukaryota</taxon>
        <taxon>Sar</taxon>
        <taxon>Alveolata</taxon>
        <taxon>Dinophyceae</taxon>
        <taxon>Gymnodiniales</taxon>
        <taxon>Kareniaceae</taxon>
        <taxon>Karlodinium</taxon>
    </lineage>
</organism>
<dbReference type="EMBL" id="FJ381682">
    <property type="protein sequence ID" value="ACJ13441.1"/>
    <property type="molecule type" value="mRNA"/>
</dbReference>